<gene>
    <name evidence="2" type="ORF">FHX48_002109</name>
</gene>
<dbReference type="Gene3D" id="1.10.260.40">
    <property type="entry name" value="lambda repressor-like DNA-binding domains"/>
    <property type="match status" value="1"/>
</dbReference>
<dbReference type="SUPFAM" id="SSF47413">
    <property type="entry name" value="lambda repressor-like DNA-binding domains"/>
    <property type="match status" value="1"/>
</dbReference>
<sequence>MDRAALAAFLLSRRSGLRPADVGLSAGPRRRTPGLRREEVAQLAGMSADYYTRLEQSRGPQPSTQMLSSLVRALRLTADEGDYLFRVAGHSPPDRSFAGEHVAPGLLRVLDRLEDTPAMILSLLGETLVQNGPAKALFGDASALTGWARSDAYRWFVSPYDARSRYPESDHERQARALVASLRAAIGVMGNDSRAGALVREISRQSPEFVALWAEHEVRRRFEDHKVLIHPEIGEIEVDCQALFTEDQSQVLLVLTAPPRSEAASKLELLAILGTQRFASER</sequence>
<comment type="caution">
    <text evidence="2">The sequence shown here is derived from an EMBL/GenBank/DDBJ whole genome shotgun (WGS) entry which is preliminary data.</text>
</comment>
<reference evidence="2 3" key="1">
    <citation type="submission" date="2020-07" db="EMBL/GenBank/DDBJ databases">
        <title>Sequencing the genomes of 1000 actinobacteria strains.</title>
        <authorList>
            <person name="Klenk H.-P."/>
        </authorList>
    </citation>
    <scope>NUCLEOTIDE SEQUENCE [LARGE SCALE GENOMIC DNA]</scope>
    <source>
        <strain evidence="2 3">DSM 27576</strain>
    </source>
</reference>
<dbReference type="PROSITE" id="PS50943">
    <property type="entry name" value="HTH_CROC1"/>
    <property type="match status" value="1"/>
</dbReference>
<dbReference type="GO" id="GO:0003677">
    <property type="term" value="F:DNA binding"/>
    <property type="evidence" value="ECO:0007669"/>
    <property type="project" value="InterPro"/>
</dbReference>
<dbReference type="SMART" id="SM00530">
    <property type="entry name" value="HTH_XRE"/>
    <property type="match status" value="1"/>
</dbReference>
<dbReference type="EMBL" id="JACGWY010000004">
    <property type="protein sequence ID" value="MBA8817015.1"/>
    <property type="molecule type" value="Genomic_DNA"/>
</dbReference>
<keyword evidence="3" id="KW-1185">Reference proteome</keyword>
<evidence type="ECO:0000259" key="1">
    <source>
        <dbReference type="PROSITE" id="PS50943"/>
    </source>
</evidence>
<accession>A0A7W3JQ95</accession>
<dbReference type="Pfam" id="PF13560">
    <property type="entry name" value="HTH_31"/>
    <property type="match status" value="1"/>
</dbReference>
<dbReference type="RefSeq" id="WP_167045257.1">
    <property type="nucleotide sequence ID" value="NZ_JAAOZB010000001.1"/>
</dbReference>
<dbReference type="PANTHER" id="PTHR35010">
    <property type="entry name" value="BLL4672 PROTEIN-RELATED"/>
    <property type="match status" value="1"/>
</dbReference>
<dbReference type="InterPro" id="IPR041413">
    <property type="entry name" value="MLTR_LBD"/>
</dbReference>
<evidence type="ECO:0000313" key="2">
    <source>
        <dbReference type="EMBL" id="MBA8817015.1"/>
    </source>
</evidence>
<feature type="domain" description="HTH cro/C1-type" evidence="1">
    <location>
        <begin position="34"/>
        <end position="81"/>
    </location>
</feature>
<dbReference type="CDD" id="cd00093">
    <property type="entry name" value="HTH_XRE"/>
    <property type="match status" value="1"/>
</dbReference>
<dbReference type="InterPro" id="IPR010982">
    <property type="entry name" value="Lambda_DNA-bd_dom_sf"/>
</dbReference>
<protein>
    <submittedName>
        <fullName evidence="2">Transcriptional regulator with XRE-family HTH domain</fullName>
    </submittedName>
</protein>
<dbReference type="Gene3D" id="3.30.450.180">
    <property type="match status" value="1"/>
</dbReference>
<dbReference type="PANTHER" id="PTHR35010:SF2">
    <property type="entry name" value="BLL4672 PROTEIN"/>
    <property type="match status" value="1"/>
</dbReference>
<dbReference type="Pfam" id="PF17765">
    <property type="entry name" value="MLTR_LBD"/>
    <property type="match status" value="1"/>
</dbReference>
<name>A0A7W3JQ95_9MICO</name>
<dbReference type="InterPro" id="IPR001387">
    <property type="entry name" value="Cro/C1-type_HTH"/>
</dbReference>
<organism evidence="2 3">
    <name type="scientific">Microbacterium halimionae</name>
    <dbReference type="NCBI Taxonomy" id="1526413"/>
    <lineage>
        <taxon>Bacteria</taxon>
        <taxon>Bacillati</taxon>
        <taxon>Actinomycetota</taxon>
        <taxon>Actinomycetes</taxon>
        <taxon>Micrococcales</taxon>
        <taxon>Microbacteriaceae</taxon>
        <taxon>Microbacterium</taxon>
    </lineage>
</organism>
<evidence type="ECO:0000313" key="3">
    <source>
        <dbReference type="Proteomes" id="UP000526083"/>
    </source>
</evidence>
<dbReference type="AlphaFoldDB" id="A0A7W3JQ95"/>
<dbReference type="Proteomes" id="UP000526083">
    <property type="component" value="Unassembled WGS sequence"/>
</dbReference>
<proteinExistence type="predicted"/>